<organism evidence="3 4">
    <name type="scientific">Actinopolyspora alba</name>
    <dbReference type="NCBI Taxonomy" id="673379"/>
    <lineage>
        <taxon>Bacteria</taxon>
        <taxon>Bacillati</taxon>
        <taxon>Actinomycetota</taxon>
        <taxon>Actinomycetes</taxon>
        <taxon>Actinopolysporales</taxon>
        <taxon>Actinopolysporaceae</taxon>
        <taxon>Actinopolyspora</taxon>
        <taxon>Actinopolyspora alba group</taxon>
    </lineage>
</organism>
<gene>
    <name evidence="3" type="ORF">SAMN04487819_103257</name>
</gene>
<name>A0A1I1VC67_9ACTN</name>
<keyword evidence="4" id="KW-1185">Reference proteome</keyword>
<dbReference type="InterPro" id="IPR043129">
    <property type="entry name" value="ATPase_NBD"/>
</dbReference>
<reference evidence="4" key="1">
    <citation type="submission" date="2016-10" db="EMBL/GenBank/DDBJ databases">
        <authorList>
            <person name="Varghese N."/>
            <person name="Submissions S."/>
        </authorList>
    </citation>
    <scope>NUCLEOTIDE SEQUENCE [LARGE SCALE GENOMIC DNA]</scope>
    <source>
        <strain evidence="4">DSM 45004</strain>
    </source>
</reference>
<accession>A0A1I1VC67</accession>
<evidence type="ECO:0000256" key="1">
    <source>
        <dbReference type="ARBA" id="ARBA00006479"/>
    </source>
</evidence>
<comment type="similarity">
    <text evidence="1">Belongs to the ROK (NagC/XylR) family.</text>
</comment>
<sequence length="433" mass="45679">MGGVSTPTPVGAAQRCNVDWRTLTGEGSNEPRSEDHVTASTAQGRDPASLRRHNLRALLRHLHLRGPTSRVGLGEVTGLTRSAIADLVGELTERGLVLESGSSQQQPGRTGRGRPPLIVSPRDERAYALAIAVDVDTVRIGRVGLGGNVLEEMTTQHEHSPGDPTPGLEQLARLVRELVTTTEASPIAVGVAVPGLVRDEDGVVTRAPNLGWHELALGQRLRESADITAPVVVGNEARLAALAEHRRGAGRDRTDLVYVSAGVGVGAGIVAHDQLLTGSTGYAGEIGHMITSPGGRACHCGARGCWETEIGADALLRRSGVVEPADRQAELERLFDRAERGDAEALDAFRQLCAPVAIGLANLINIFDPGLVLLGGLLRPLLRHAEGELRHSLERVRGLPELPVELGSARLGEQGHLLGAAEAAVSSFLASFE</sequence>
<dbReference type="InterPro" id="IPR036390">
    <property type="entry name" value="WH_DNA-bd_sf"/>
</dbReference>
<evidence type="ECO:0000313" key="3">
    <source>
        <dbReference type="EMBL" id="SFD80546.1"/>
    </source>
</evidence>
<keyword evidence="3" id="KW-0808">Transferase</keyword>
<dbReference type="Proteomes" id="UP000198716">
    <property type="component" value="Unassembled WGS sequence"/>
</dbReference>
<dbReference type="Gene3D" id="1.10.10.10">
    <property type="entry name" value="Winged helix-like DNA-binding domain superfamily/Winged helix DNA-binding domain"/>
    <property type="match status" value="1"/>
</dbReference>
<dbReference type="GO" id="GO:0016301">
    <property type="term" value="F:kinase activity"/>
    <property type="evidence" value="ECO:0007669"/>
    <property type="project" value="UniProtKB-KW"/>
</dbReference>
<evidence type="ECO:0000313" key="4">
    <source>
        <dbReference type="Proteomes" id="UP000198716"/>
    </source>
</evidence>
<evidence type="ECO:0000256" key="2">
    <source>
        <dbReference type="SAM" id="MobiDB-lite"/>
    </source>
</evidence>
<feature type="region of interest" description="Disordered" evidence="2">
    <location>
        <begin position="24"/>
        <end position="50"/>
    </location>
</feature>
<dbReference type="EMBL" id="FOMZ01000003">
    <property type="protein sequence ID" value="SFD80546.1"/>
    <property type="molecule type" value="Genomic_DNA"/>
</dbReference>
<keyword evidence="3" id="KW-0418">Kinase</keyword>
<protein>
    <submittedName>
        <fullName evidence="3">Sugar kinase of the NBD/HSP70 family, may contain an N-terminal HTH domain</fullName>
    </submittedName>
</protein>
<dbReference type="Pfam" id="PF00480">
    <property type="entry name" value="ROK"/>
    <property type="match status" value="1"/>
</dbReference>
<dbReference type="PANTHER" id="PTHR18964">
    <property type="entry name" value="ROK (REPRESSOR, ORF, KINASE) FAMILY"/>
    <property type="match status" value="1"/>
</dbReference>
<dbReference type="InterPro" id="IPR000600">
    <property type="entry name" value="ROK"/>
</dbReference>
<dbReference type="SUPFAM" id="SSF53067">
    <property type="entry name" value="Actin-like ATPase domain"/>
    <property type="match status" value="1"/>
</dbReference>
<dbReference type="PANTHER" id="PTHR18964:SF149">
    <property type="entry name" value="BIFUNCTIONAL UDP-N-ACETYLGLUCOSAMINE 2-EPIMERASE_N-ACETYLMANNOSAMINE KINASE"/>
    <property type="match status" value="1"/>
</dbReference>
<dbReference type="AlphaFoldDB" id="A0A1I1VC67"/>
<dbReference type="CDD" id="cd24076">
    <property type="entry name" value="ASKHA_ATPase_ROK_BsXylR-like"/>
    <property type="match status" value="1"/>
</dbReference>
<feature type="region of interest" description="Disordered" evidence="2">
    <location>
        <begin position="99"/>
        <end position="119"/>
    </location>
</feature>
<proteinExistence type="inferred from homology"/>
<dbReference type="InterPro" id="IPR036388">
    <property type="entry name" value="WH-like_DNA-bd_sf"/>
</dbReference>
<dbReference type="Gene3D" id="3.30.420.40">
    <property type="match status" value="2"/>
</dbReference>
<dbReference type="SUPFAM" id="SSF46785">
    <property type="entry name" value="Winged helix' DNA-binding domain"/>
    <property type="match status" value="1"/>
</dbReference>